<dbReference type="EMBL" id="ABXJ01000131">
    <property type="protein sequence ID" value="EEA89518.1"/>
    <property type="molecule type" value="Genomic_DNA"/>
</dbReference>
<protein>
    <submittedName>
        <fullName evidence="1">Uncharacterized protein</fullName>
    </submittedName>
</protein>
<reference evidence="1 2" key="1">
    <citation type="submission" date="2008-10" db="EMBL/GenBank/DDBJ databases">
        <title>Draft genome sequence of Collinsella stercoris (DSM 13279).</title>
        <authorList>
            <person name="Sudarsanam P."/>
            <person name="Ley R."/>
            <person name="Guruge J."/>
            <person name="Turnbaugh P.J."/>
            <person name="Mahowald M."/>
            <person name="Liep D."/>
            <person name="Gordon J."/>
        </authorList>
    </citation>
    <scope>NUCLEOTIDE SEQUENCE [LARGE SCALE GENOMIC DNA]</scope>
    <source>
        <strain evidence="1 2">DSM 13279</strain>
    </source>
</reference>
<dbReference type="HOGENOM" id="CLU_2034074_0_0_11"/>
<dbReference type="Proteomes" id="UP000003560">
    <property type="component" value="Unassembled WGS sequence"/>
</dbReference>
<evidence type="ECO:0000313" key="1">
    <source>
        <dbReference type="EMBL" id="EEA89518.1"/>
    </source>
</evidence>
<proteinExistence type="predicted"/>
<name>B6GDX6_9ACTN</name>
<reference evidence="1 2" key="2">
    <citation type="submission" date="2008-10" db="EMBL/GenBank/DDBJ databases">
        <authorList>
            <person name="Fulton L."/>
            <person name="Clifton S."/>
            <person name="Fulton B."/>
            <person name="Xu J."/>
            <person name="Minx P."/>
            <person name="Pepin K.H."/>
            <person name="Johnson M."/>
            <person name="Thiruvilangam P."/>
            <person name="Bhonagiri V."/>
            <person name="Nash W.E."/>
            <person name="Mardis E.R."/>
            <person name="Wilson R.K."/>
        </authorList>
    </citation>
    <scope>NUCLEOTIDE SEQUENCE [LARGE SCALE GENOMIC DNA]</scope>
    <source>
        <strain evidence="1 2">DSM 13279</strain>
    </source>
</reference>
<sequence>MGVFALLVACEFAPAGCSLCRALCIGNRRRAVHRNGARPAFCVCALRIVLFLVLWAACDPHFAPVFLVACGRVPKLSAHLLRRKSLWWAKVAACFTKSAGKGVIVICNSARPSNWPQQMCR</sequence>
<comment type="caution">
    <text evidence="1">The sequence shown here is derived from an EMBL/GenBank/DDBJ whole genome shotgun (WGS) entry which is preliminary data.</text>
</comment>
<dbReference type="AlphaFoldDB" id="B6GDX6"/>
<keyword evidence="2" id="KW-1185">Reference proteome</keyword>
<accession>B6GDX6</accession>
<gene>
    <name evidence="1" type="ORF">COLSTE_02294</name>
</gene>
<organism evidence="1 2">
    <name type="scientific">Collinsella stercoris DSM 13279</name>
    <dbReference type="NCBI Taxonomy" id="445975"/>
    <lineage>
        <taxon>Bacteria</taxon>
        <taxon>Bacillati</taxon>
        <taxon>Actinomycetota</taxon>
        <taxon>Coriobacteriia</taxon>
        <taxon>Coriobacteriales</taxon>
        <taxon>Coriobacteriaceae</taxon>
        <taxon>Collinsella</taxon>
    </lineage>
</organism>
<evidence type="ECO:0000313" key="2">
    <source>
        <dbReference type="Proteomes" id="UP000003560"/>
    </source>
</evidence>
<dbReference type="STRING" id="445975.COLSTE_02294"/>